<dbReference type="EMBL" id="JBITLV010000005">
    <property type="protein sequence ID" value="MFI7588480.1"/>
    <property type="molecule type" value="Genomic_DNA"/>
</dbReference>
<comment type="caution">
    <text evidence="4">The sequence shown here is derived from an EMBL/GenBank/DDBJ whole genome shotgun (WGS) entry which is preliminary data.</text>
</comment>
<dbReference type="CDD" id="cd06170">
    <property type="entry name" value="LuxR_C_like"/>
    <property type="match status" value="1"/>
</dbReference>
<dbReference type="GO" id="GO:0005524">
    <property type="term" value="F:ATP binding"/>
    <property type="evidence" value="ECO:0007669"/>
    <property type="project" value="UniProtKB-KW"/>
</dbReference>
<dbReference type="Pfam" id="PF13191">
    <property type="entry name" value="AAA_16"/>
    <property type="match status" value="1"/>
</dbReference>
<sequence>MDLVEREHELGVLHSAVAAAAAGEGGVVALAGDAGTGKTALLRAVVRSSTGRTAAPDGPQGGPHVLLGSCDPLSTPRPLGPLRDMAARAGSAWPDLEGDLTPAGVCDRLYAALRERPTVLVVEDLHWVDEATADVLRFLVRRIDTLPLTVLLSYRDVEIGPDHTARLLLGDLARTEQARTLTLQPLSADGVAALLGGTRLDPARVHGVTGGNPFFVTEIAKEPERPLPTSVRDAVLARAAAVSVDDLQVLQLVATAPDRLDDRVLPHLGVDLPTLRRLDATGLLVRERGGLVFRHELARRALESTVPPGGAHGLHRALLDALEQVDPTGHAVLTHHAVAARDSARAARHARAAADEATLAGSHSEAAAFLEIALKHLDDVPLAERAELLRRLSVEQYMTSRLGRAIDTVKATFPLWQRAGDPVGLATAYDSCAVFEYYNARRAEAEEHVERATAAVAPPDAPDGTDGEAAYAGARTTRAYLALMGSELDLAAAYLDEATGIADRRGDDRLALRAGLFAATARLGRGELAARADLVDHLERARGIAWDELASTAYSQLAHLDVEQRRLRDAEAVLEEGLPFSTSRDIPICSHWQTAMRSRLRLTEGRWQAALEDAGDVLGRDGMPLARLWPHLVVALVGLRTGEASAPHPDLDAGWELAGRVDEPLRWTAVTAALAEQEWLSGREDPRVRDGVALLHRVAGTPGAEWGVGELATWLVRLGLLKPDEVPEPVAPPFAAALAGRYAEAVDAWRRIGDPFTAALVAADSDEVDRQVAAVEALDAAGAWASADRVRVDLRRGGALKVPGRARAATRANPGGLTNRQLDVARLVARGHTNAEIAARLYISTKTADHHVSAVLAKLGVENRRALVVRAEDLGLA</sequence>
<dbReference type="InterPro" id="IPR016032">
    <property type="entry name" value="Sig_transdc_resp-reg_C-effctor"/>
</dbReference>
<keyword evidence="2 4" id="KW-0067">ATP-binding</keyword>
<dbReference type="SMART" id="SM00421">
    <property type="entry name" value="HTH_LUXR"/>
    <property type="match status" value="1"/>
</dbReference>
<dbReference type="PANTHER" id="PTHR16305">
    <property type="entry name" value="TESTICULAR SOLUBLE ADENYLYL CYCLASE"/>
    <property type="match status" value="1"/>
</dbReference>
<dbReference type="Proteomes" id="UP001612915">
    <property type="component" value="Unassembled WGS sequence"/>
</dbReference>
<keyword evidence="5" id="KW-1185">Reference proteome</keyword>
<dbReference type="SUPFAM" id="SSF52540">
    <property type="entry name" value="P-loop containing nucleoside triphosphate hydrolases"/>
    <property type="match status" value="1"/>
</dbReference>
<evidence type="ECO:0000259" key="3">
    <source>
        <dbReference type="PROSITE" id="PS50043"/>
    </source>
</evidence>
<feature type="domain" description="HTH luxR-type" evidence="3">
    <location>
        <begin position="810"/>
        <end position="875"/>
    </location>
</feature>
<dbReference type="InterPro" id="IPR027417">
    <property type="entry name" value="P-loop_NTPase"/>
</dbReference>
<dbReference type="Gene3D" id="1.10.10.10">
    <property type="entry name" value="Winged helix-like DNA-binding domain superfamily/Winged helix DNA-binding domain"/>
    <property type="match status" value="1"/>
</dbReference>
<evidence type="ECO:0000313" key="4">
    <source>
        <dbReference type="EMBL" id="MFI7588480.1"/>
    </source>
</evidence>
<dbReference type="InterPro" id="IPR011990">
    <property type="entry name" value="TPR-like_helical_dom_sf"/>
</dbReference>
<dbReference type="PROSITE" id="PS50043">
    <property type="entry name" value="HTH_LUXR_2"/>
    <property type="match status" value="1"/>
</dbReference>
<organism evidence="4 5">
    <name type="scientific">Spongisporangium articulatum</name>
    <dbReference type="NCBI Taxonomy" id="3362603"/>
    <lineage>
        <taxon>Bacteria</taxon>
        <taxon>Bacillati</taxon>
        <taxon>Actinomycetota</taxon>
        <taxon>Actinomycetes</taxon>
        <taxon>Kineosporiales</taxon>
        <taxon>Kineosporiaceae</taxon>
        <taxon>Spongisporangium</taxon>
    </lineage>
</organism>
<keyword evidence="1" id="KW-0547">Nucleotide-binding</keyword>
<dbReference type="PANTHER" id="PTHR16305:SF28">
    <property type="entry name" value="GUANYLATE CYCLASE DOMAIN-CONTAINING PROTEIN"/>
    <property type="match status" value="1"/>
</dbReference>
<dbReference type="SUPFAM" id="SSF46894">
    <property type="entry name" value="C-terminal effector domain of the bipartite response regulators"/>
    <property type="match status" value="1"/>
</dbReference>
<reference evidence="4 5" key="1">
    <citation type="submission" date="2024-10" db="EMBL/GenBank/DDBJ databases">
        <title>The Natural Products Discovery Center: Release of the First 8490 Sequenced Strains for Exploring Actinobacteria Biosynthetic Diversity.</title>
        <authorList>
            <person name="Kalkreuter E."/>
            <person name="Kautsar S.A."/>
            <person name="Yang D."/>
            <person name="Bader C.D."/>
            <person name="Teijaro C.N."/>
            <person name="Fluegel L."/>
            <person name="Davis C.M."/>
            <person name="Simpson J.R."/>
            <person name="Lauterbach L."/>
            <person name="Steele A.D."/>
            <person name="Gui C."/>
            <person name="Meng S."/>
            <person name="Li G."/>
            <person name="Viehrig K."/>
            <person name="Ye F."/>
            <person name="Su P."/>
            <person name="Kiefer A.F."/>
            <person name="Nichols A."/>
            <person name="Cepeda A.J."/>
            <person name="Yan W."/>
            <person name="Fan B."/>
            <person name="Jiang Y."/>
            <person name="Adhikari A."/>
            <person name="Zheng C.-J."/>
            <person name="Schuster L."/>
            <person name="Cowan T.M."/>
            <person name="Smanski M.J."/>
            <person name="Chevrette M.G."/>
            <person name="De Carvalho L.P.S."/>
            <person name="Shen B."/>
        </authorList>
    </citation>
    <scope>NUCLEOTIDE SEQUENCE [LARGE SCALE GENOMIC DNA]</scope>
    <source>
        <strain evidence="4 5">NPDC049639</strain>
    </source>
</reference>
<dbReference type="InterPro" id="IPR000792">
    <property type="entry name" value="Tscrpt_reg_LuxR_C"/>
</dbReference>
<evidence type="ECO:0000256" key="1">
    <source>
        <dbReference type="ARBA" id="ARBA00022741"/>
    </source>
</evidence>
<proteinExistence type="predicted"/>
<name>A0ABW8AQ18_9ACTN</name>
<accession>A0ABW8AQ18</accession>
<dbReference type="Gene3D" id="3.40.50.300">
    <property type="entry name" value="P-loop containing nucleotide triphosphate hydrolases"/>
    <property type="match status" value="1"/>
</dbReference>
<dbReference type="Pfam" id="PF00196">
    <property type="entry name" value="GerE"/>
    <property type="match status" value="1"/>
</dbReference>
<evidence type="ECO:0000256" key="2">
    <source>
        <dbReference type="ARBA" id="ARBA00022840"/>
    </source>
</evidence>
<dbReference type="RefSeq" id="WP_398282200.1">
    <property type="nucleotide sequence ID" value="NZ_JBITLV010000005.1"/>
</dbReference>
<evidence type="ECO:0000313" key="5">
    <source>
        <dbReference type="Proteomes" id="UP001612915"/>
    </source>
</evidence>
<dbReference type="Gene3D" id="1.25.40.10">
    <property type="entry name" value="Tetratricopeptide repeat domain"/>
    <property type="match status" value="1"/>
</dbReference>
<dbReference type="InterPro" id="IPR036388">
    <property type="entry name" value="WH-like_DNA-bd_sf"/>
</dbReference>
<protein>
    <submittedName>
        <fullName evidence="4">ATP-binding protein</fullName>
    </submittedName>
</protein>
<dbReference type="PRINTS" id="PR00038">
    <property type="entry name" value="HTHLUXR"/>
</dbReference>
<dbReference type="InterPro" id="IPR041664">
    <property type="entry name" value="AAA_16"/>
</dbReference>
<gene>
    <name evidence="4" type="ORF">ACIB24_15530</name>
</gene>